<dbReference type="GO" id="GO:0016787">
    <property type="term" value="F:hydrolase activity"/>
    <property type="evidence" value="ECO:0007669"/>
    <property type="project" value="UniProtKB-KW"/>
</dbReference>
<dbReference type="InterPro" id="IPR020084">
    <property type="entry name" value="NUDIX_hydrolase_CS"/>
</dbReference>
<dbReference type="AlphaFoldDB" id="A0A4Y8IHK4"/>
<dbReference type="PANTHER" id="PTHR43222:SF2">
    <property type="entry name" value="NUDIX HYDROLASE 23, CHLOROPLASTIC"/>
    <property type="match status" value="1"/>
</dbReference>
<dbReference type="PROSITE" id="PS00893">
    <property type="entry name" value="NUDIX_BOX"/>
    <property type="match status" value="1"/>
</dbReference>
<dbReference type="PROSITE" id="PS51462">
    <property type="entry name" value="NUDIX"/>
    <property type="match status" value="1"/>
</dbReference>
<feature type="domain" description="Nudix hydrolase" evidence="5">
    <location>
        <begin position="34"/>
        <end position="160"/>
    </location>
</feature>
<protein>
    <submittedName>
        <fullName evidence="6">NUDIX hydrolase</fullName>
    </submittedName>
</protein>
<dbReference type="Pfam" id="PF00293">
    <property type="entry name" value="NUDIX"/>
    <property type="match status" value="1"/>
</dbReference>
<comment type="cofactor">
    <cofactor evidence="1">
        <name>Mg(2+)</name>
        <dbReference type="ChEBI" id="CHEBI:18420"/>
    </cofactor>
</comment>
<accession>A0A4Y8IHK4</accession>
<evidence type="ECO:0000256" key="4">
    <source>
        <dbReference type="RuleBase" id="RU003476"/>
    </source>
</evidence>
<evidence type="ECO:0000256" key="1">
    <source>
        <dbReference type="ARBA" id="ARBA00001946"/>
    </source>
</evidence>
<dbReference type="SUPFAM" id="SSF55811">
    <property type="entry name" value="Nudix"/>
    <property type="match status" value="1"/>
</dbReference>
<evidence type="ECO:0000256" key="2">
    <source>
        <dbReference type="ARBA" id="ARBA00022801"/>
    </source>
</evidence>
<dbReference type="OrthoDB" id="9800077at2"/>
<evidence type="ECO:0000256" key="3">
    <source>
        <dbReference type="ARBA" id="ARBA00022842"/>
    </source>
</evidence>
<keyword evidence="3" id="KW-0460">Magnesium</keyword>
<organism evidence="6 7">
    <name type="scientific">Filobacillus milosensis</name>
    <dbReference type="NCBI Taxonomy" id="94137"/>
    <lineage>
        <taxon>Bacteria</taxon>
        <taxon>Bacillati</taxon>
        <taxon>Bacillota</taxon>
        <taxon>Bacilli</taxon>
        <taxon>Bacillales</taxon>
        <taxon>Bacillaceae</taxon>
        <taxon>Filobacillus</taxon>
    </lineage>
</organism>
<dbReference type="RefSeq" id="WP_134340786.1">
    <property type="nucleotide sequence ID" value="NZ_SOPW01000014.1"/>
</dbReference>
<evidence type="ECO:0000313" key="6">
    <source>
        <dbReference type="EMBL" id="TFB15043.1"/>
    </source>
</evidence>
<keyword evidence="7" id="KW-1185">Reference proteome</keyword>
<evidence type="ECO:0000259" key="5">
    <source>
        <dbReference type="PROSITE" id="PS51462"/>
    </source>
</evidence>
<reference evidence="6 7" key="1">
    <citation type="submission" date="2019-03" db="EMBL/GenBank/DDBJ databases">
        <authorList>
            <person name="He R.-H."/>
        </authorList>
    </citation>
    <scope>NUCLEOTIDE SEQUENCE [LARGE SCALE GENOMIC DNA]</scope>
    <source>
        <strain evidence="7">SH 714</strain>
    </source>
</reference>
<name>A0A4Y8IHK4_9BACI</name>
<gene>
    <name evidence="6" type="ORF">E3U55_12380</name>
</gene>
<dbReference type="PANTHER" id="PTHR43222">
    <property type="entry name" value="NUDIX HYDROLASE 23"/>
    <property type="match status" value="1"/>
</dbReference>
<dbReference type="EMBL" id="SOPW01000014">
    <property type="protein sequence ID" value="TFB15043.1"/>
    <property type="molecule type" value="Genomic_DNA"/>
</dbReference>
<sequence>MKYCGQCGELLLLNQGNRNRAKMICPNCKWKWYSNPVPIVVVLVSAGKDNIVYVRQNQYPKGVWSLVSGYVNRGESAEAAAVREVREETGLDTKVEKFMGSIVSNNAPDDIYLMFHCKVIDGKLKAGDDADEVKIAPVSIDELVTNSVAEKMVIDFQNELKYTGGV</sequence>
<dbReference type="Proteomes" id="UP000297975">
    <property type="component" value="Unassembled WGS sequence"/>
</dbReference>
<evidence type="ECO:0000313" key="7">
    <source>
        <dbReference type="Proteomes" id="UP000297975"/>
    </source>
</evidence>
<dbReference type="Gene3D" id="3.90.79.10">
    <property type="entry name" value="Nucleoside Triphosphate Pyrophosphohydrolase"/>
    <property type="match status" value="1"/>
</dbReference>
<dbReference type="InterPro" id="IPR000086">
    <property type="entry name" value="NUDIX_hydrolase_dom"/>
</dbReference>
<keyword evidence="2 4" id="KW-0378">Hydrolase</keyword>
<dbReference type="PRINTS" id="PR00502">
    <property type="entry name" value="NUDIXFAMILY"/>
</dbReference>
<proteinExistence type="inferred from homology"/>
<comment type="caution">
    <text evidence="6">The sequence shown here is derived from an EMBL/GenBank/DDBJ whole genome shotgun (WGS) entry which is preliminary data.</text>
</comment>
<comment type="similarity">
    <text evidence="4">Belongs to the Nudix hydrolase family.</text>
</comment>
<dbReference type="InterPro" id="IPR015797">
    <property type="entry name" value="NUDIX_hydrolase-like_dom_sf"/>
</dbReference>
<dbReference type="InterPro" id="IPR020476">
    <property type="entry name" value="Nudix_hydrolase"/>
</dbReference>